<sequence length="234" mass="25707">MPAHLPLFPLGTVLVPGLVLPLHIFEPRYRELVADLQDKPEDQRLFGVIAARSVEPATLQGTELPDAGTPALPARSRFPELFRVGCTALVQEVTSYDDGRYDIVAVGQDRFRLVQLLPDAGTSYLTAQVEYLDEPDGEDEVTYLAELVGLRFAAYRERLRVEQSGVPTDPRVLSYLVAAAAALDLRERQQLLEAGSTAERLRAELALLRREIGLLDAFAALPAVDLPRAPIAPN</sequence>
<keyword evidence="3" id="KW-1185">Reference proteome</keyword>
<evidence type="ECO:0000259" key="1">
    <source>
        <dbReference type="PROSITE" id="PS51787"/>
    </source>
</evidence>
<dbReference type="SMART" id="SM00464">
    <property type="entry name" value="LON"/>
    <property type="match status" value="1"/>
</dbReference>
<dbReference type="Proteomes" id="UP001612915">
    <property type="component" value="Unassembled WGS sequence"/>
</dbReference>
<feature type="domain" description="Lon N-terminal" evidence="1">
    <location>
        <begin position="1"/>
        <end position="212"/>
    </location>
</feature>
<comment type="caution">
    <text evidence="2">The sequence shown here is derived from an EMBL/GenBank/DDBJ whole genome shotgun (WGS) entry which is preliminary data.</text>
</comment>
<dbReference type="PANTHER" id="PTHR46732">
    <property type="entry name" value="ATP-DEPENDENT PROTEASE LA (LON) DOMAIN PROTEIN"/>
    <property type="match status" value="1"/>
</dbReference>
<reference evidence="2 3" key="1">
    <citation type="submission" date="2024-10" db="EMBL/GenBank/DDBJ databases">
        <title>The Natural Products Discovery Center: Release of the First 8490 Sequenced Strains for Exploring Actinobacteria Biosynthetic Diversity.</title>
        <authorList>
            <person name="Kalkreuter E."/>
            <person name="Kautsar S.A."/>
            <person name="Yang D."/>
            <person name="Bader C.D."/>
            <person name="Teijaro C.N."/>
            <person name="Fluegel L."/>
            <person name="Davis C.M."/>
            <person name="Simpson J.R."/>
            <person name="Lauterbach L."/>
            <person name="Steele A.D."/>
            <person name="Gui C."/>
            <person name="Meng S."/>
            <person name="Li G."/>
            <person name="Viehrig K."/>
            <person name="Ye F."/>
            <person name="Su P."/>
            <person name="Kiefer A.F."/>
            <person name="Nichols A."/>
            <person name="Cepeda A.J."/>
            <person name="Yan W."/>
            <person name="Fan B."/>
            <person name="Jiang Y."/>
            <person name="Adhikari A."/>
            <person name="Zheng C.-J."/>
            <person name="Schuster L."/>
            <person name="Cowan T.M."/>
            <person name="Smanski M.J."/>
            <person name="Chevrette M.G."/>
            <person name="De Carvalho L.P.S."/>
            <person name="Shen B."/>
        </authorList>
    </citation>
    <scope>NUCLEOTIDE SEQUENCE [LARGE SCALE GENOMIC DNA]</scope>
    <source>
        <strain evidence="2 3">NPDC049639</strain>
    </source>
</reference>
<dbReference type="EMBL" id="JBITLV010000007">
    <property type="protein sequence ID" value="MFI7589399.1"/>
    <property type="molecule type" value="Genomic_DNA"/>
</dbReference>
<dbReference type="InterPro" id="IPR003111">
    <property type="entry name" value="Lon_prtase_N"/>
</dbReference>
<evidence type="ECO:0000313" key="2">
    <source>
        <dbReference type="EMBL" id="MFI7589399.1"/>
    </source>
</evidence>
<dbReference type="RefSeq" id="WP_398283991.1">
    <property type="nucleotide sequence ID" value="NZ_JBITLV010000007.1"/>
</dbReference>
<name>A0ABW8ASP3_9ACTN</name>
<organism evidence="2 3">
    <name type="scientific">Spongisporangium articulatum</name>
    <dbReference type="NCBI Taxonomy" id="3362603"/>
    <lineage>
        <taxon>Bacteria</taxon>
        <taxon>Bacillati</taxon>
        <taxon>Actinomycetota</taxon>
        <taxon>Actinomycetes</taxon>
        <taxon>Kineosporiales</taxon>
        <taxon>Kineosporiaceae</taxon>
        <taxon>Spongisporangium</taxon>
    </lineage>
</organism>
<proteinExistence type="predicted"/>
<dbReference type="PANTHER" id="PTHR46732:SF8">
    <property type="entry name" value="ATP-DEPENDENT PROTEASE LA (LON) DOMAIN PROTEIN"/>
    <property type="match status" value="1"/>
</dbReference>
<dbReference type="InterPro" id="IPR015947">
    <property type="entry name" value="PUA-like_sf"/>
</dbReference>
<dbReference type="Gene3D" id="1.20.58.1480">
    <property type="match status" value="1"/>
</dbReference>
<evidence type="ECO:0000313" key="3">
    <source>
        <dbReference type="Proteomes" id="UP001612915"/>
    </source>
</evidence>
<dbReference type="Pfam" id="PF02190">
    <property type="entry name" value="LON_substr_bdg"/>
    <property type="match status" value="1"/>
</dbReference>
<protein>
    <submittedName>
        <fullName evidence="2">LON peptidase substrate-binding domain-containing protein</fullName>
    </submittedName>
</protein>
<dbReference type="PROSITE" id="PS51787">
    <property type="entry name" value="LON_N"/>
    <property type="match status" value="1"/>
</dbReference>
<dbReference type="Gene3D" id="2.30.130.40">
    <property type="entry name" value="LON domain-like"/>
    <property type="match status" value="1"/>
</dbReference>
<dbReference type="InterPro" id="IPR046336">
    <property type="entry name" value="Lon_prtase_N_sf"/>
</dbReference>
<dbReference type="SUPFAM" id="SSF88697">
    <property type="entry name" value="PUA domain-like"/>
    <property type="match status" value="1"/>
</dbReference>
<gene>
    <name evidence="2" type="ORF">ACIB24_20235</name>
</gene>
<accession>A0ABW8ASP3</accession>